<evidence type="ECO:0000256" key="4">
    <source>
        <dbReference type="ARBA" id="ARBA00022519"/>
    </source>
</evidence>
<keyword evidence="3" id="KW-0444">Lipid biosynthesis</keyword>
<keyword evidence="2" id="KW-1003">Cell membrane</keyword>
<feature type="transmembrane region" description="Helical" evidence="11">
    <location>
        <begin position="87"/>
        <end position="104"/>
    </location>
</feature>
<keyword evidence="6 11" id="KW-0812">Transmembrane</keyword>
<keyword evidence="4" id="KW-0997">Cell inner membrane</keyword>
<dbReference type="EMBL" id="JBHLTF010000030">
    <property type="protein sequence ID" value="MFC0718027.1"/>
    <property type="molecule type" value="Genomic_DNA"/>
</dbReference>
<keyword evidence="14" id="KW-1185">Reference proteome</keyword>
<protein>
    <submittedName>
        <fullName evidence="13">EamA family transporter</fullName>
    </submittedName>
</protein>
<dbReference type="PANTHER" id="PTHR30561">
    <property type="entry name" value="SMR FAMILY PROTON-DEPENDENT DRUG EFFLUX TRANSPORTER SUGE"/>
    <property type="match status" value="1"/>
</dbReference>
<evidence type="ECO:0000256" key="10">
    <source>
        <dbReference type="ARBA" id="ARBA00023136"/>
    </source>
</evidence>
<sequence>METFMQTAFPWLMVAATILFTIYGQLVIKWQVMLERTPPHPMLEGLPSLVQLLFRPWIISALLAAFLASMCWMLAMSRLELSRAYPFMALNFILVGFLAVPFFGEAMTRPKIIGLLFVIIGLVISSRG</sequence>
<dbReference type="PANTHER" id="PTHR30561:SF9">
    <property type="entry name" value="4-AMINO-4-DEOXY-L-ARABINOSE-PHOSPHOUNDECAPRENOL FLIPPASE SUBUNIT ARNF-RELATED"/>
    <property type="match status" value="1"/>
</dbReference>
<feature type="domain" description="EamA" evidence="12">
    <location>
        <begin position="43"/>
        <end position="126"/>
    </location>
</feature>
<evidence type="ECO:0000256" key="8">
    <source>
        <dbReference type="ARBA" id="ARBA00022989"/>
    </source>
</evidence>
<dbReference type="Proteomes" id="UP001589898">
    <property type="component" value="Unassembled WGS sequence"/>
</dbReference>
<feature type="transmembrane region" description="Helical" evidence="11">
    <location>
        <begin position="52"/>
        <end position="75"/>
    </location>
</feature>
<evidence type="ECO:0000256" key="6">
    <source>
        <dbReference type="ARBA" id="ARBA00022692"/>
    </source>
</evidence>
<feature type="transmembrane region" description="Helical" evidence="11">
    <location>
        <begin position="12"/>
        <end position="32"/>
    </location>
</feature>
<evidence type="ECO:0000313" key="14">
    <source>
        <dbReference type="Proteomes" id="UP001589898"/>
    </source>
</evidence>
<keyword evidence="8 11" id="KW-1133">Transmembrane helix</keyword>
<keyword evidence="7" id="KW-0448">Lipopolysaccharide biosynthesis</keyword>
<dbReference type="InterPro" id="IPR000620">
    <property type="entry name" value="EamA_dom"/>
</dbReference>
<evidence type="ECO:0000256" key="9">
    <source>
        <dbReference type="ARBA" id="ARBA00023098"/>
    </source>
</evidence>
<evidence type="ECO:0000259" key="12">
    <source>
        <dbReference type="Pfam" id="PF00892"/>
    </source>
</evidence>
<dbReference type="RefSeq" id="WP_229823295.1">
    <property type="nucleotide sequence ID" value="NZ_BMZT01000006.1"/>
</dbReference>
<evidence type="ECO:0000256" key="1">
    <source>
        <dbReference type="ARBA" id="ARBA00004651"/>
    </source>
</evidence>
<reference evidence="13 14" key="1">
    <citation type="submission" date="2024-09" db="EMBL/GenBank/DDBJ databases">
        <authorList>
            <person name="Sun Q."/>
            <person name="Mori K."/>
        </authorList>
    </citation>
    <scope>NUCLEOTIDE SEQUENCE [LARGE SCALE GENOMIC DNA]</scope>
    <source>
        <strain evidence="13 14">KCTC 52403</strain>
    </source>
</reference>
<feature type="transmembrane region" description="Helical" evidence="11">
    <location>
        <begin position="110"/>
        <end position="126"/>
    </location>
</feature>
<keyword evidence="10 11" id="KW-0472">Membrane</keyword>
<dbReference type="InterPro" id="IPR000390">
    <property type="entry name" value="Small_drug/metabolite_transptr"/>
</dbReference>
<dbReference type="Pfam" id="PF00892">
    <property type="entry name" value="EamA"/>
    <property type="match status" value="1"/>
</dbReference>
<comment type="caution">
    <text evidence="13">The sequence shown here is derived from an EMBL/GenBank/DDBJ whole genome shotgun (WGS) entry which is preliminary data.</text>
</comment>
<keyword evidence="5" id="KW-0441">Lipid A biosynthesis</keyword>
<evidence type="ECO:0000313" key="13">
    <source>
        <dbReference type="EMBL" id="MFC0718027.1"/>
    </source>
</evidence>
<dbReference type="Gene3D" id="1.10.3730.20">
    <property type="match status" value="1"/>
</dbReference>
<accession>A0ABV6SX51</accession>
<evidence type="ECO:0000256" key="3">
    <source>
        <dbReference type="ARBA" id="ARBA00022516"/>
    </source>
</evidence>
<evidence type="ECO:0000256" key="11">
    <source>
        <dbReference type="SAM" id="Phobius"/>
    </source>
</evidence>
<proteinExistence type="predicted"/>
<name>A0ABV6SX51_9GAMM</name>
<gene>
    <name evidence="13" type="ORF">ACFFFU_09745</name>
</gene>
<dbReference type="SUPFAM" id="SSF103481">
    <property type="entry name" value="Multidrug resistance efflux transporter EmrE"/>
    <property type="match status" value="1"/>
</dbReference>
<organism evidence="13 14">
    <name type="scientific">Luteimonas padinae</name>
    <dbReference type="NCBI Taxonomy" id="1714359"/>
    <lineage>
        <taxon>Bacteria</taxon>
        <taxon>Pseudomonadati</taxon>
        <taxon>Pseudomonadota</taxon>
        <taxon>Gammaproteobacteria</taxon>
        <taxon>Lysobacterales</taxon>
        <taxon>Lysobacteraceae</taxon>
        <taxon>Luteimonas</taxon>
    </lineage>
</organism>
<keyword evidence="9" id="KW-0443">Lipid metabolism</keyword>
<comment type="subcellular location">
    <subcellularLocation>
        <location evidence="1">Cell membrane</location>
        <topology evidence="1">Multi-pass membrane protein</topology>
    </subcellularLocation>
</comment>
<dbReference type="InterPro" id="IPR037185">
    <property type="entry name" value="EmrE-like"/>
</dbReference>
<evidence type="ECO:0000256" key="7">
    <source>
        <dbReference type="ARBA" id="ARBA00022985"/>
    </source>
</evidence>
<evidence type="ECO:0000256" key="5">
    <source>
        <dbReference type="ARBA" id="ARBA00022556"/>
    </source>
</evidence>
<evidence type="ECO:0000256" key="2">
    <source>
        <dbReference type="ARBA" id="ARBA00022475"/>
    </source>
</evidence>